<protein>
    <submittedName>
        <fullName evidence="8">TonB-dependent outer membrane receptor</fullName>
    </submittedName>
</protein>
<proteinExistence type="inferred from homology"/>
<dbReference type="PATRIC" id="fig|1280954.3.peg.575"/>
<feature type="chain" id="PRO_5001615813" evidence="5">
    <location>
        <begin position="33"/>
        <end position="1041"/>
    </location>
</feature>
<comment type="subcellular location">
    <subcellularLocation>
        <location evidence="1 4">Cell outer membrane</location>
    </subcellularLocation>
</comment>
<feature type="domain" description="TonB-dependent receptor plug" evidence="7">
    <location>
        <begin position="81"/>
        <end position="191"/>
    </location>
</feature>
<keyword evidence="8" id="KW-0675">Receptor</keyword>
<accession>A0A062VNJ0</accession>
<dbReference type="EMBL" id="ARYM01000002">
    <property type="protein sequence ID" value="KDA00310.1"/>
    <property type="molecule type" value="Genomic_DNA"/>
</dbReference>
<keyword evidence="9" id="KW-1185">Reference proteome</keyword>
<dbReference type="Pfam" id="PF00593">
    <property type="entry name" value="TonB_dep_Rec_b-barrel"/>
    <property type="match status" value="1"/>
</dbReference>
<evidence type="ECO:0000259" key="6">
    <source>
        <dbReference type="Pfam" id="PF00593"/>
    </source>
</evidence>
<evidence type="ECO:0000256" key="2">
    <source>
        <dbReference type="ARBA" id="ARBA00023136"/>
    </source>
</evidence>
<reference evidence="8 9" key="1">
    <citation type="journal article" date="2014" name="Antonie Van Leeuwenhoek">
        <title>Hyphomonas beringensis sp. nov. and Hyphomonas chukchiensis sp. nov., isolated from surface seawater of the Bering Sea and Chukchi Sea.</title>
        <authorList>
            <person name="Li C."/>
            <person name="Lai Q."/>
            <person name="Li G."/>
            <person name="Dong C."/>
            <person name="Wang J."/>
            <person name="Liao Y."/>
            <person name="Shao Z."/>
        </authorList>
    </citation>
    <scope>NUCLEOTIDE SEQUENCE [LARGE SCALE GENOMIC DNA]</scope>
    <source>
        <strain evidence="8 9">PS728</strain>
    </source>
</reference>
<dbReference type="Gene3D" id="2.40.170.20">
    <property type="entry name" value="TonB-dependent receptor, beta-barrel domain"/>
    <property type="match status" value="1"/>
</dbReference>
<keyword evidence="5" id="KW-0732">Signal</keyword>
<dbReference type="AlphaFoldDB" id="A0A062VNJ0"/>
<keyword evidence="2 4" id="KW-0472">Membrane</keyword>
<dbReference type="eggNOG" id="COG4771">
    <property type="taxonomic scope" value="Bacteria"/>
</dbReference>
<organism evidence="8 9">
    <name type="scientific">Hyphomonas polymorpha PS728</name>
    <dbReference type="NCBI Taxonomy" id="1280954"/>
    <lineage>
        <taxon>Bacteria</taxon>
        <taxon>Pseudomonadati</taxon>
        <taxon>Pseudomonadota</taxon>
        <taxon>Alphaproteobacteria</taxon>
        <taxon>Hyphomonadales</taxon>
        <taxon>Hyphomonadaceae</taxon>
        <taxon>Hyphomonas</taxon>
    </lineage>
</organism>
<name>A0A062VNJ0_9PROT</name>
<feature type="signal peptide" evidence="5">
    <location>
        <begin position="1"/>
        <end position="32"/>
    </location>
</feature>
<comment type="similarity">
    <text evidence="4">Belongs to the TonB-dependent receptor family.</text>
</comment>
<dbReference type="InterPro" id="IPR037066">
    <property type="entry name" value="Plug_dom_sf"/>
</dbReference>
<evidence type="ECO:0000313" key="9">
    <source>
        <dbReference type="Proteomes" id="UP000027100"/>
    </source>
</evidence>
<dbReference type="SUPFAM" id="SSF56935">
    <property type="entry name" value="Porins"/>
    <property type="match status" value="1"/>
</dbReference>
<dbReference type="Proteomes" id="UP000027100">
    <property type="component" value="Unassembled WGS sequence"/>
</dbReference>
<sequence length="1041" mass="113066">MADMARTNYNSFLYRTAAITALCSSLVFTAAAQTAEEAEDAPVTTTQAPAVEDEARQDVVRVTGSRLNNPYTSIAPLDIITADSASLKGISDVGKLLQTATVAAGAPQVTAATSAAFVQNGGIGTETVSLRGLGANRTLTLINGRRAGPAGTRGGVSAFDLNAIPLSAVQNVEILKDGASSIYGSDAVAGVVNIITKKDAGSEVNFFYSGPEEGGGEELRASGTWSGKVTDRGNLLVSLDYFKREELAQGDRSYFSCGQPYIYNQDGSRADLIDPTTGTYKCQDLLWGHIWMYDYLSPGAIGRPWQGRPQLLQYDYDGTLAANGVAPWGPNSFGLGMNAPWYPMGLGELTLPGATPDPFYGPTALLSEALLNYDHPFQDRQTMVPEVERMTFYANGDYELTDSMTLYGEVLVNRRETKVNGYRQFWQYDYVLNLFGDLYNYYYEQYAPGAAPGEAHGFQYATDDVYVIGMSPTAITDHNRDKITVDYINAVVGAKGDFAVPGWNWDAFFQFSRSDGEYQNDIIFNDAIAPYRYWIGTPCGPGDVTPVRGVACRTPDWYSPEFLAGNISQADRDFLFGVDTGTTIYEQSQLELFLDGPLFTLPAGEVRGGIGFSRIHERINDIPGENTRIGNAWGTSSAGITRGRKMTRAVFGEVSIPVVKDLPLAEAVDLSLSARLTDVDVYGSDTTYKAGLGWQITPTVRARTSYGTSFRAPALFELFLAGQTSFLPQRNIDPCINWGSALANGNISQRLADNCAADGILPTHTGSGSSATIISSGNATGNLQAETSDAFNIGLVWAPNFADLRMSIDYYEIKVDGQIDQLGPATIVAGCYNSDNFGTDPLCQLFTRNTQNDLIETVTDNFINIAKQSVNGVDVAATYSRDFSFGTLTIDTSHTFTLESEFQLLPTSVPQDYTGEAGRPEWVGEVSFAFERGPWSAFYGLDFIGKTSNVASYGGNTGTYFGVPVVFKLETEQTTYHNASLGRELPYDINVRVGVANIFDEHPPAVTTLGLGEYNTVGTSAFYSQYDWMGRRFFVNLSKKF</sequence>
<evidence type="ECO:0000256" key="5">
    <source>
        <dbReference type="SAM" id="SignalP"/>
    </source>
</evidence>
<feature type="domain" description="TonB-dependent receptor-like beta-barrel" evidence="6">
    <location>
        <begin position="437"/>
        <end position="998"/>
    </location>
</feature>
<evidence type="ECO:0000313" key="8">
    <source>
        <dbReference type="EMBL" id="KDA00310.1"/>
    </source>
</evidence>
<gene>
    <name evidence="8" type="ORF">HPO_02812</name>
</gene>
<dbReference type="InterPro" id="IPR012910">
    <property type="entry name" value="Plug_dom"/>
</dbReference>
<dbReference type="STRING" id="1280954.HPO_02812"/>
<evidence type="ECO:0000256" key="4">
    <source>
        <dbReference type="RuleBase" id="RU003357"/>
    </source>
</evidence>
<evidence type="ECO:0000259" key="7">
    <source>
        <dbReference type="Pfam" id="PF07715"/>
    </source>
</evidence>
<dbReference type="PANTHER" id="PTHR47234">
    <property type="match status" value="1"/>
</dbReference>
<dbReference type="InterPro" id="IPR036942">
    <property type="entry name" value="Beta-barrel_TonB_sf"/>
</dbReference>
<evidence type="ECO:0000256" key="3">
    <source>
        <dbReference type="ARBA" id="ARBA00023237"/>
    </source>
</evidence>
<dbReference type="InterPro" id="IPR000531">
    <property type="entry name" value="Beta-barrel_TonB"/>
</dbReference>
<comment type="caution">
    <text evidence="8">The sequence shown here is derived from an EMBL/GenBank/DDBJ whole genome shotgun (WGS) entry which is preliminary data.</text>
</comment>
<dbReference type="Gene3D" id="2.170.130.10">
    <property type="entry name" value="TonB-dependent receptor, plug domain"/>
    <property type="match status" value="1"/>
</dbReference>
<dbReference type="Pfam" id="PF07715">
    <property type="entry name" value="Plug"/>
    <property type="match status" value="1"/>
</dbReference>
<dbReference type="eggNOG" id="COG1629">
    <property type="taxonomic scope" value="Bacteria"/>
</dbReference>
<keyword evidence="3" id="KW-0998">Cell outer membrane</keyword>
<dbReference type="PANTHER" id="PTHR47234:SF2">
    <property type="entry name" value="TONB-DEPENDENT RECEPTOR"/>
    <property type="match status" value="1"/>
</dbReference>
<evidence type="ECO:0000256" key="1">
    <source>
        <dbReference type="ARBA" id="ARBA00004442"/>
    </source>
</evidence>
<keyword evidence="4" id="KW-0798">TonB box</keyword>
<dbReference type="GO" id="GO:0009279">
    <property type="term" value="C:cell outer membrane"/>
    <property type="evidence" value="ECO:0007669"/>
    <property type="project" value="UniProtKB-SubCell"/>
</dbReference>